<comment type="similarity">
    <text evidence="1">Belongs to the ATP-dependent AMP-binding enzyme family.</text>
</comment>
<evidence type="ECO:0000313" key="4">
    <source>
        <dbReference type="EMBL" id="EQD79438.1"/>
    </source>
</evidence>
<feature type="non-terminal residue" evidence="4">
    <location>
        <position position="1"/>
    </location>
</feature>
<proteinExistence type="inferred from homology"/>
<reference evidence="4" key="1">
    <citation type="submission" date="2013-08" db="EMBL/GenBank/DDBJ databases">
        <authorList>
            <person name="Mendez C."/>
            <person name="Richter M."/>
            <person name="Ferrer M."/>
            <person name="Sanchez J."/>
        </authorList>
    </citation>
    <scope>NUCLEOTIDE SEQUENCE</scope>
</reference>
<evidence type="ECO:0000256" key="1">
    <source>
        <dbReference type="ARBA" id="ARBA00006432"/>
    </source>
</evidence>
<name>T1CDB7_9ZZZZ</name>
<dbReference type="Pfam" id="PF00501">
    <property type="entry name" value="AMP-binding"/>
    <property type="match status" value="1"/>
</dbReference>
<dbReference type="GO" id="GO:0003987">
    <property type="term" value="F:acetate-CoA ligase activity"/>
    <property type="evidence" value="ECO:0007669"/>
    <property type="project" value="TreeGrafter"/>
</dbReference>
<evidence type="ECO:0000259" key="3">
    <source>
        <dbReference type="Pfam" id="PF16177"/>
    </source>
</evidence>
<organism evidence="4">
    <name type="scientific">mine drainage metagenome</name>
    <dbReference type="NCBI Taxonomy" id="410659"/>
    <lineage>
        <taxon>unclassified sequences</taxon>
        <taxon>metagenomes</taxon>
        <taxon>ecological metagenomes</taxon>
    </lineage>
</organism>
<dbReference type="InterPro" id="IPR032387">
    <property type="entry name" value="ACAS_N"/>
</dbReference>
<dbReference type="EMBL" id="AUZY01000161">
    <property type="protein sequence ID" value="EQD79438.1"/>
    <property type="molecule type" value="Genomic_DNA"/>
</dbReference>
<dbReference type="PANTHER" id="PTHR24095:SF14">
    <property type="entry name" value="ACETYL-COENZYME A SYNTHETASE 1"/>
    <property type="match status" value="1"/>
</dbReference>
<dbReference type="Pfam" id="PF16177">
    <property type="entry name" value="ACAS_N"/>
    <property type="match status" value="1"/>
</dbReference>
<feature type="domain" description="AMP-dependent synthetase/ligase" evidence="2">
    <location>
        <begin position="26"/>
        <end position="136"/>
    </location>
</feature>
<sequence length="155" mass="16955">TLDTSNHRFGKWFVGGRLNACFNCVDRHVETRPNQAALIWVPEPEDQETVVITYQELYRRVNEFAALLRHFGSAKTGDLVTLHLPMIPELPIAMLACARLGVIHSQVFAGFSGAACGGRIADSGSRILVTIDGYYRNGELVDHEGEGGRGGGTRT</sequence>
<reference evidence="4" key="2">
    <citation type="journal article" date="2014" name="ISME J.">
        <title>Microbial stratification in low pH oxic and suboxic macroscopic growths along an acid mine drainage.</title>
        <authorList>
            <person name="Mendez-Garcia C."/>
            <person name="Mesa V."/>
            <person name="Sprenger R.R."/>
            <person name="Richter M."/>
            <person name="Diez M.S."/>
            <person name="Solano J."/>
            <person name="Bargiela R."/>
            <person name="Golyshina O.V."/>
            <person name="Manteca A."/>
            <person name="Ramos J.L."/>
            <person name="Gallego J.R."/>
            <person name="Llorente I."/>
            <person name="Martins Dos Santos V.A."/>
            <person name="Jensen O.N."/>
            <person name="Pelaez A.I."/>
            <person name="Sanchez J."/>
            <person name="Ferrer M."/>
        </authorList>
    </citation>
    <scope>NUCLEOTIDE SEQUENCE</scope>
</reference>
<feature type="domain" description="Acetyl-coenzyme A synthetase N-terminal" evidence="3">
    <location>
        <begin position="1"/>
        <end position="24"/>
    </location>
</feature>
<dbReference type="PANTHER" id="PTHR24095">
    <property type="entry name" value="ACETYL-COENZYME A SYNTHETASE"/>
    <property type="match status" value="1"/>
</dbReference>
<dbReference type="Gene3D" id="3.40.50.12780">
    <property type="entry name" value="N-terminal domain of ligase-like"/>
    <property type="match status" value="1"/>
</dbReference>
<dbReference type="SUPFAM" id="SSF56801">
    <property type="entry name" value="Acetyl-CoA synthetase-like"/>
    <property type="match status" value="1"/>
</dbReference>
<comment type="caution">
    <text evidence="4">The sequence shown here is derived from an EMBL/GenBank/DDBJ whole genome shotgun (WGS) entry which is preliminary data.</text>
</comment>
<dbReference type="AlphaFoldDB" id="T1CDB7"/>
<protein>
    <submittedName>
        <fullName evidence="4">Acetyl-coenzyme A synthetase</fullName>
    </submittedName>
</protein>
<dbReference type="GO" id="GO:0006085">
    <property type="term" value="P:acetyl-CoA biosynthetic process"/>
    <property type="evidence" value="ECO:0007669"/>
    <property type="project" value="TreeGrafter"/>
</dbReference>
<gene>
    <name evidence="4" type="ORF">B1B_00208</name>
</gene>
<dbReference type="InterPro" id="IPR042099">
    <property type="entry name" value="ANL_N_sf"/>
</dbReference>
<evidence type="ECO:0000259" key="2">
    <source>
        <dbReference type="Pfam" id="PF00501"/>
    </source>
</evidence>
<accession>T1CDB7</accession>
<dbReference type="InterPro" id="IPR000873">
    <property type="entry name" value="AMP-dep_synth/lig_dom"/>
</dbReference>